<feature type="domain" description="Secretion system C-terminal sorting" evidence="2">
    <location>
        <begin position="5"/>
        <end position="65"/>
    </location>
</feature>
<evidence type="ECO:0000313" key="4">
    <source>
        <dbReference type="Proteomes" id="UP000193431"/>
    </source>
</evidence>
<gene>
    <name evidence="3" type="ORF">BST97_05145</name>
</gene>
<accession>A0A1W6MIH8</accession>
<dbReference type="EMBL" id="CP019344">
    <property type="protein sequence ID" value="ARN77418.1"/>
    <property type="molecule type" value="Genomic_DNA"/>
</dbReference>
<sequence>MNISGLQAGDVELTITNLLGQLVIETKEMSGNGQVAISGVNSFKAGIYHVTILQNEQSTSKKIVIK</sequence>
<dbReference type="InterPro" id="IPR026444">
    <property type="entry name" value="Secre_tail"/>
</dbReference>
<evidence type="ECO:0000259" key="2">
    <source>
        <dbReference type="Pfam" id="PF18962"/>
    </source>
</evidence>
<protein>
    <recommendedName>
        <fullName evidence="2">Secretion system C-terminal sorting domain-containing protein</fullName>
    </recommendedName>
</protein>
<reference evidence="3 4" key="1">
    <citation type="submission" date="2016-11" db="EMBL/GenBank/DDBJ databases">
        <title>Trade-off between light-utilization and light-protection in marine flavobacteria.</title>
        <authorList>
            <person name="Kumagai Y."/>
        </authorList>
    </citation>
    <scope>NUCLEOTIDE SEQUENCE [LARGE SCALE GENOMIC DNA]</scope>
    <source>
        <strain evidence="3 4">JCM 13191</strain>
    </source>
</reference>
<dbReference type="AlphaFoldDB" id="A0A1W6MIH8"/>
<dbReference type="STRING" id="331648.BST97_05145"/>
<name>A0A1W6MIH8_9FLAO</name>
<keyword evidence="4" id="KW-1185">Reference proteome</keyword>
<dbReference type="Proteomes" id="UP000193431">
    <property type="component" value="Chromosome"/>
</dbReference>
<dbReference type="NCBIfam" id="TIGR04183">
    <property type="entry name" value="Por_Secre_tail"/>
    <property type="match status" value="1"/>
</dbReference>
<proteinExistence type="predicted"/>
<evidence type="ECO:0000313" key="3">
    <source>
        <dbReference type="EMBL" id="ARN77418.1"/>
    </source>
</evidence>
<dbReference type="Pfam" id="PF18962">
    <property type="entry name" value="Por_Secre_tail"/>
    <property type="match status" value="1"/>
</dbReference>
<keyword evidence="1" id="KW-0732">Signal</keyword>
<evidence type="ECO:0000256" key="1">
    <source>
        <dbReference type="ARBA" id="ARBA00022729"/>
    </source>
</evidence>
<organism evidence="3 4">
    <name type="scientific">Nonlabens spongiae</name>
    <dbReference type="NCBI Taxonomy" id="331648"/>
    <lineage>
        <taxon>Bacteria</taxon>
        <taxon>Pseudomonadati</taxon>
        <taxon>Bacteroidota</taxon>
        <taxon>Flavobacteriia</taxon>
        <taxon>Flavobacteriales</taxon>
        <taxon>Flavobacteriaceae</taxon>
        <taxon>Nonlabens</taxon>
    </lineage>
</organism>